<sequence>MGEVKGFITEKKGERIKKMAPLPKNSIEHFIHPGHKLTATDGHDQQYQCDGCKTLGNGKRFRCHRCDFDLHEYCGTCPATLSSTMHHHLLTLVIRKAQGTRQIARICDLCSDPVEGLFYRCKECEFDVHPLCTQFPNKLQHALHKIHPLTLESNSLPGFCAVCKDLCKGWRYRCGACNVDIHLDCILVPIVQCPQKPPQKAQTTQRGIPMFDQGIPFQPPPQYSAYYAHHGYPHGPASFPYGPGYNMYNGQMHGHPVYPNNFVPQNQVGGANNQGGGRLGKTVFSLVGQLGFGVLSNMIFGVDLTSVFA</sequence>
<dbReference type="AlphaFoldDB" id="A0ABD1ST92"/>
<dbReference type="GO" id="GO:0046872">
    <property type="term" value="F:metal ion binding"/>
    <property type="evidence" value="ECO:0007669"/>
    <property type="project" value="UniProtKB-KW"/>
</dbReference>
<dbReference type="PANTHER" id="PTHR47841:SF7">
    <property type="entry name" value="CYSTEINE_HISTIDINE-RICH C1 DOMAIN PROTEIN"/>
    <property type="match status" value="1"/>
</dbReference>
<dbReference type="PANTHER" id="PTHR47841">
    <property type="entry name" value="DIACYLGLYCEROL KINASE THETA-LIKE-RELATED"/>
    <property type="match status" value="1"/>
</dbReference>
<dbReference type="InterPro" id="IPR004146">
    <property type="entry name" value="DC1"/>
</dbReference>
<keyword evidence="3" id="KW-0862">Zinc</keyword>
<organism evidence="5 6">
    <name type="scientific">Forsythia ovata</name>
    <dbReference type="NCBI Taxonomy" id="205694"/>
    <lineage>
        <taxon>Eukaryota</taxon>
        <taxon>Viridiplantae</taxon>
        <taxon>Streptophyta</taxon>
        <taxon>Embryophyta</taxon>
        <taxon>Tracheophyta</taxon>
        <taxon>Spermatophyta</taxon>
        <taxon>Magnoliopsida</taxon>
        <taxon>eudicotyledons</taxon>
        <taxon>Gunneridae</taxon>
        <taxon>Pentapetalae</taxon>
        <taxon>asterids</taxon>
        <taxon>lamiids</taxon>
        <taxon>Lamiales</taxon>
        <taxon>Oleaceae</taxon>
        <taxon>Forsythieae</taxon>
        <taxon>Forsythia</taxon>
    </lineage>
</organism>
<name>A0ABD1ST92_9LAMI</name>
<dbReference type="PROSITE" id="PS50081">
    <property type="entry name" value="ZF_DAG_PE_2"/>
    <property type="match status" value="1"/>
</dbReference>
<feature type="domain" description="Phorbol-ester/DAG-type" evidence="4">
    <location>
        <begin position="143"/>
        <end position="193"/>
    </location>
</feature>
<dbReference type="SMART" id="SM00109">
    <property type="entry name" value="C1"/>
    <property type="match status" value="2"/>
</dbReference>
<dbReference type="PROSITE" id="PS00479">
    <property type="entry name" value="ZF_DAG_PE_1"/>
    <property type="match status" value="1"/>
</dbReference>
<dbReference type="InterPro" id="IPR002219">
    <property type="entry name" value="PKC_DAG/PE"/>
</dbReference>
<comment type="caution">
    <text evidence="5">The sequence shown here is derived from an EMBL/GenBank/DDBJ whole genome shotgun (WGS) entry which is preliminary data.</text>
</comment>
<dbReference type="InterPro" id="IPR046349">
    <property type="entry name" value="C1-like_sf"/>
</dbReference>
<dbReference type="SUPFAM" id="SSF57889">
    <property type="entry name" value="Cysteine-rich domain"/>
    <property type="match status" value="2"/>
</dbReference>
<gene>
    <name evidence="5" type="ORF">Fot_36806</name>
</gene>
<evidence type="ECO:0000256" key="3">
    <source>
        <dbReference type="ARBA" id="ARBA00022833"/>
    </source>
</evidence>
<proteinExistence type="predicted"/>
<keyword evidence="2" id="KW-0677">Repeat</keyword>
<evidence type="ECO:0000256" key="2">
    <source>
        <dbReference type="ARBA" id="ARBA00022737"/>
    </source>
</evidence>
<dbReference type="Proteomes" id="UP001604277">
    <property type="component" value="Unassembled WGS sequence"/>
</dbReference>
<keyword evidence="1" id="KW-0479">Metal-binding</keyword>
<dbReference type="EMBL" id="JBFOLJ010000010">
    <property type="protein sequence ID" value="KAL2502958.1"/>
    <property type="molecule type" value="Genomic_DNA"/>
</dbReference>
<protein>
    <submittedName>
        <fullName evidence="5">Cysteine/Histidine-rich C1 domain family protein</fullName>
    </submittedName>
</protein>
<accession>A0ABD1ST92</accession>
<evidence type="ECO:0000313" key="6">
    <source>
        <dbReference type="Proteomes" id="UP001604277"/>
    </source>
</evidence>
<evidence type="ECO:0000256" key="1">
    <source>
        <dbReference type="ARBA" id="ARBA00022723"/>
    </source>
</evidence>
<evidence type="ECO:0000259" key="4">
    <source>
        <dbReference type="PROSITE" id="PS50081"/>
    </source>
</evidence>
<evidence type="ECO:0000313" key="5">
    <source>
        <dbReference type="EMBL" id="KAL2502958.1"/>
    </source>
</evidence>
<keyword evidence="6" id="KW-1185">Reference proteome</keyword>
<dbReference type="Pfam" id="PF03107">
    <property type="entry name" value="C1_2"/>
    <property type="match status" value="3"/>
</dbReference>
<reference evidence="6" key="1">
    <citation type="submission" date="2024-07" db="EMBL/GenBank/DDBJ databases">
        <title>Two chromosome-level genome assemblies of Korean endemic species Abeliophyllum distichum and Forsythia ovata (Oleaceae).</title>
        <authorList>
            <person name="Jang H."/>
        </authorList>
    </citation>
    <scope>NUCLEOTIDE SEQUENCE [LARGE SCALE GENOMIC DNA]</scope>
</reference>
<dbReference type="Gene3D" id="3.30.60.20">
    <property type="match status" value="2"/>
</dbReference>